<dbReference type="GO" id="GO:0004252">
    <property type="term" value="F:serine-type endopeptidase activity"/>
    <property type="evidence" value="ECO:0007669"/>
    <property type="project" value="UniProtKB-EC"/>
</dbReference>
<dbReference type="InterPro" id="IPR004447">
    <property type="entry name" value="Peptidase_S41A"/>
</dbReference>
<dbReference type="Gene3D" id="2.30.42.10">
    <property type="match status" value="1"/>
</dbReference>
<dbReference type="Gene3D" id="3.30.750.44">
    <property type="match status" value="1"/>
</dbReference>
<dbReference type="Pfam" id="PF11818">
    <property type="entry name" value="DUF3340"/>
    <property type="match status" value="1"/>
</dbReference>
<keyword evidence="4 5" id="KW-0720">Serine protease</keyword>
<sequence>MQLAQVASPVKAKDAARKPTGALVQNVDQRETAKTVYGVLSDSNYAYRPRPLDDALAAEIAKRYLEALDGGKMFLTAQDVADFNAQRSQLDDDIKNGDFKRPFAVFDTYRARVKERSAFARALLNKNIFDFTGHDKVEFDREKAPWAASNAELDKLWTDSVRNDWLRLKLAGKQPAEIRKTLDKRYANIEKAVSEYSSEDIFQIAMNAYANSIDPHTDYLNPRTAERFNQQMSLQLQGIGAVLTKPDDVVVVRELVPGGPAALSKLVQPGMRVIAVGQGEKGPMEDVVGWRIDDVVEKIKGDKGTKVRLDLVPPGVPIESKPNRVLLTRDIVKLTEDAAKSEIIEVPAQNGQPAKRIGVIKLPSFYEDFEGRRRGGEFASSSRDVARLLQGFQGQNIDGVVLDFRNNGGGSLGEAVRITGLFIDQGPVVQVRESGGRVTVNQDRTPGVMWRGPLAIVINRATASASEIVAGAIKDYGRGIIIGETTYGKGTVQNLMDLDRWPGRGATNYGQLKLTIAQFFLPGGSSTQNKGVTPDVHYPVTVDASDFGESTNDNALPWSKIDSSDFERVGDLTALNATLEGQHKVRVQTDPEFKWLLEDLAEYKERKDRKYISLNEAERKAERDAAEAKVKSRQEARKRLGLALDPLADDPADDGLSLNERDVAKQVEREKQADKRPDPLLRESANILVDAINDLGRDPALLKRSLPQAESPVLWVR</sequence>
<evidence type="ECO:0000256" key="5">
    <source>
        <dbReference type="RuleBase" id="RU004404"/>
    </source>
</evidence>
<evidence type="ECO:0000259" key="8">
    <source>
        <dbReference type="SMART" id="SM00245"/>
    </source>
</evidence>
<dbReference type="Gene3D" id="3.90.226.10">
    <property type="entry name" value="2-enoyl-CoA Hydratase, Chain A, domain 1"/>
    <property type="match status" value="1"/>
</dbReference>
<feature type="coiled-coil region" evidence="6">
    <location>
        <begin position="600"/>
        <end position="634"/>
    </location>
</feature>
<dbReference type="CDD" id="cd07560">
    <property type="entry name" value="Peptidase_S41_CPP"/>
    <property type="match status" value="1"/>
</dbReference>
<evidence type="ECO:0000313" key="10">
    <source>
        <dbReference type="Proteomes" id="UP000824755"/>
    </source>
</evidence>
<proteinExistence type="inferred from homology"/>
<dbReference type="Pfam" id="PF17804">
    <property type="entry name" value="TSP_NTD"/>
    <property type="match status" value="1"/>
</dbReference>
<comment type="similarity">
    <text evidence="1 5">Belongs to the peptidase S41A family.</text>
</comment>
<keyword evidence="10" id="KW-1185">Reference proteome</keyword>
<name>A0ABX8WSW0_9GAMM</name>
<evidence type="ECO:0000256" key="2">
    <source>
        <dbReference type="ARBA" id="ARBA00022670"/>
    </source>
</evidence>
<dbReference type="CDD" id="cd06782">
    <property type="entry name" value="cpPDZ_CPP-like"/>
    <property type="match status" value="1"/>
</dbReference>
<evidence type="ECO:0000256" key="4">
    <source>
        <dbReference type="ARBA" id="ARBA00022825"/>
    </source>
</evidence>
<evidence type="ECO:0000256" key="1">
    <source>
        <dbReference type="ARBA" id="ARBA00009179"/>
    </source>
</evidence>
<dbReference type="InterPro" id="IPR029045">
    <property type="entry name" value="ClpP/crotonase-like_dom_sf"/>
</dbReference>
<dbReference type="InterPro" id="IPR005151">
    <property type="entry name" value="Tail-specific_protease"/>
</dbReference>
<feature type="domain" description="PDZ" evidence="7">
    <location>
        <begin position="237"/>
        <end position="315"/>
    </location>
</feature>
<dbReference type="InterPro" id="IPR036034">
    <property type="entry name" value="PDZ_sf"/>
</dbReference>
<dbReference type="Proteomes" id="UP000824755">
    <property type="component" value="Chromosome"/>
</dbReference>
<feature type="domain" description="Tail specific protease" evidence="8">
    <location>
        <begin position="320"/>
        <end position="539"/>
    </location>
</feature>
<gene>
    <name evidence="9" type="ORF">H8L67_02245</name>
</gene>
<dbReference type="PANTHER" id="PTHR32060">
    <property type="entry name" value="TAIL-SPECIFIC PROTEASE"/>
    <property type="match status" value="1"/>
</dbReference>
<organism evidence="9 10">
    <name type="scientific">Lysobacter soyae</name>
    <dbReference type="NCBI Taxonomy" id="2764185"/>
    <lineage>
        <taxon>Bacteria</taxon>
        <taxon>Pseudomonadati</taxon>
        <taxon>Pseudomonadota</taxon>
        <taxon>Gammaproteobacteria</taxon>
        <taxon>Lysobacterales</taxon>
        <taxon>Lysobacteraceae</taxon>
        <taxon>Lysobacter</taxon>
    </lineage>
</organism>
<dbReference type="PANTHER" id="PTHR32060:SF22">
    <property type="entry name" value="CARBOXYL-TERMINAL-PROCESSING PEPTIDASE 3, CHLOROPLASTIC"/>
    <property type="match status" value="1"/>
</dbReference>
<dbReference type="InterPro" id="IPR020992">
    <property type="entry name" value="Tail_Prtase_C"/>
</dbReference>
<keyword evidence="2 5" id="KW-0645">Protease</keyword>
<dbReference type="InterPro" id="IPR040573">
    <property type="entry name" value="TSP_N"/>
</dbReference>
<evidence type="ECO:0000256" key="3">
    <source>
        <dbReference type="ARBA" id="ARBA00022801"/>
    </source>
</evidence>
<evidence type="ECO:0000259" key="7">
    <source>
        <dbReference type="SMART" id="SM00228"/>
    </source>
</evidence>
<protein>
    <submittedName>
        <fullName evidence="9">Carboxy terminal-processing peptidase</fullName>
        <ecNumber evidence="9">3.4.21.102</ecNumber>
    </submittedName>
</protein>
<dbReference type="SUPFAM" id="SSF52096">
    <property type="entry name" value="ClpP/crotonase"/>
    <property type="match status" value="1"/>
</dbReference>
<dbReference type="Pfam" id="PF03572">
    <property type="entry name" value="Peptidase_S41"/>
    <property type="match status" value="1"/>
</dbReference>
<evidence type="ECO:0000256" key="6">
    <source>
        <dbReference type="SAM" id="Coils"/>
    </source>
</evidence>
<dbReference type="InterPro" id="IPR001478">
    <property type="entry name" value="PDZ"/>
</dbReference>
<dbReference type="SMART" id="SM00245">
    <property type="entry name" value="TSPc"/>
    <property type="match status" value="1"/>
</dbReference>
<dbReference type="EC" id="3.4.21.102" evidence="9"/>
<keyword evidence="6" id="KW-0175">Coiled coil</keyword>
<accession>A0ABX8WSW0</accession>
<dbReference type="Pfam" id="PF00595">
    <property type="entry name" value="PDZ"/>
    <property type="match status" value="1"/>
</dbReference>
<dbReference type="SMART" id="SM00228">
    <property type="entry name" value="PDZ"/>
    <property type="match status" value="1"/>
</dbReference>
<evidence type="ECO:0000313" key="9">
    <source>
        <dbReference type="EMBL" id="QYR53894.1"/>
    </source>
</evidence>
<keyword evidence="3 5" id="KW-0378">Hydrolase</keyword>
<dbReference type="EMBL" id="CP080544">
    <property type="protein sequence ID" value="QYR53894.1"/>
    <property type="molecule type" value="Genomic_DNA"/>
</dbReference>
<dbReference type="SUPFAM" id="SSF50156">
    <property type="entry name" value="PDZ domain-like"/>
    <property type="match status" value="1"/>
</dbReference>
<dbReference type="NCBIfam" id="TIGR00225">
    <property type="entry name" value="prc"/>
    <property type="match status" value="1"/>
</dbReference>
<reference evidence="9 10" key="1">
    <citation type="submission" date="2021-08" db="EMBL/GenBank/DDBJ databases">
        <title>Lysobacter sp. strain CJ11 Genome sequencing and assembly.</title>
        <authorList>
            <person name="Kim I."/>
        </authorList>
    </citation>
    <scope>NUCLEOTIDE SEQUENCE [LARGE SCALE GENOMIC DNA]</scope>
    <source>
        <strain evidence="9 10">CJ11</strain>
    </source>
</reference>